<dbReference type="SUPFAM" id="SSF88946">
    <property type="entry name" value="Sigma2 domain of RNA polymerase sigma factors"/>
    <property type="match status" value="1"/>
</dbReference>
<feature type="domain" description="RNA polymerase sigma-70 region 2" evidence="7">
    <location>
        <begin position="24"/>
        <end position="90"/>
    </location>
</feature>
<keyword evidence="3 6" id="KW-0731">Sigma factor</keyword>
<dbReference type="RefSeq" id="WP_019420908.1">
    <property type="nucleotide sequence ID" value="NZ_JAJNBZ010000021.1"/>
</dbReference>
<dbReference type="InterPro" id="IPR036388">
    <property type="entry name" value="WH-like_DNA-bd_sf"/>
</dbReference>
<evidence type="ECO:0000256" key="3">
    <source>
        <dbReference type="ARBA" id="ARBA00023082"/>
    </source>
</evidence>
<keyword evidence="5 6" id="KW-0804">Transcription</keyword>
<gene>
    <name evidence="9" type="ORF">LQV63_21525</name>
</gene>
<dbReference type="InterPro" id="IPR013325">
    <property type="entry name" value="RNA_pol_sigma_r2"/>
</dbReference>
<organism evidence="9 10">
    <name type="scientific">Paenibacillus profundus</name>
    <dbReference type="NCBI Taxonomy" id="1173085"/>
    <lineage>
        <taxon>Bacteria</taxon>
        <taxon>Bacillati</taxon>
        <taxon>Bacillota</taxon>
        <taxon>Bacilli</taxon>
        <taxon>Bacillales</taxon>
        <taxon>Paenibacillaceae</taxon>
        <taxon>Paenibacillus</taxon>
    </lineage>
</organism>
<dbReference type="InterPro" id="IPR013324">
    <property type="entry name" value="RNA_pol_sigma_r3/r4-like"/>
</dbReference>
<dbReference type="Proteomes" id="UP001199916">
    <property type="component" value="Unassembled WGS sequence"/>
</dbReference>
<comment type="similarity">
    <text evidence="1 6">Belongs to the sigma-70 factor family. ECF subfamily.</text>
</comment>
<dbReference type="InterPro" id="IPR000838">
    <property type="entry name" value="RNA_pol_sigma70_ECF_CS"/>
</dbReference>
<keyword evidence="4 6" id="KW-0238">DNA-binding</keyword>
<sequence length="188" mass="22647">MGQWLYLLQRNVMNADTDAQELVYHSFRELVYRDIYKLLRDHGLTEDVIQESFIKAIAKGPEVRHAPVMRTWIRRVARNTALDVIRKNRKHRQMITTEFFHNPAISILLPDTEPSIANLVEDKFRDNLLYQSIRELQSDYQMLLLLHYFEEKSYKEMSQELHLSEQVISQRLARARKKLRQQFMRKWS</sequence>
<keyword evidence="2 6" id="KW-0805">Transcription regulation</keyword>
<comment type="caution">
    <text evidence="9">The sequence shown here is derived from an EMBL/GenBank/DDBJ whole genome shotgun (WGS) entry which is preliminary data.</text>
</comment>
<evidence type="ECO:0000313" key="9">
    <source>
        <dbReference type="EMBL" id="MCE5171864.1"/>
    </source>
</evidence>
<evidence type="ECO:0000256" key="4">
    <source>
        <dbReference type="ARBA" id="ARBA00023125"/>
    </source>
</evidence>
<proteinExistence type="inferred from homology"/>
<evidence type="ECO:0000259" key="7">
    <source>
        <dbReference type="Pfam" id="PF04542"/>
    </source>
</evidence>
<dbReference type="NCBIfam" id="TIGR02937">
    <property type="entry name" value="sigma70-ECF"/>
    <property type="match status" value="1"/>
</dbReference>
<dbReference type="InterPro" id="IPR013249">
    <property type="entry name" value="RNA_pol_sigma70_r4_t2"/>
</dbReference>
<evidence type="ECO:0000256" key="1">
    <source>
        <dbReference type="ARBA" id="ARBA00010641"/>
    </source>
</evidence>
<dbReference type="Gene3D" id="1.10.10.10">
    <property type="entry name" value="Winged helix-like DNA-binding domain superfamily/Winged helix DNA-binding domain"/>
    <property type="match status" value="1"/>
</dbReference>
<feature type="domain" description="RNA polymerase sigma factor 70 region 4 type 2" evidence="8">
    <location>
        <begin position="128"/>
        <end position="179"/>
    </location>
</feature>
<dbReference type="PROSITE" id="PS01063">
    <property type="entry name" value="SIGMA70_ECF"/>
    <property type="match status" value="1"/>
</dbReference>
<reference evidence="9 10" key="1">
    <citation type="submission" date="2021-11" db="EMBL/GenBank/DDBJ databases">
        <title>Draft genome sequence of Paenibacillus profundus YoMME, a new Gram-positive bacteria with exoelectrogenic properties.</title>
        <authorList>
            <person name="Hubenova Y."/>
            <person name="Hubenova E."/>
            <person name="Manasiev Y."/>
            <person name="Peykov S."/>
            <person name="Mitov M."/>
        </authorList>
    </citation>
    <scope>NUCLEOTIDE SEQUENCE [LARGE SCALE GENOMIC DNA]</scope>
    <source>
        <strain evidence="9 10">YoMME</strain>
    </source>
</reference>
<evidence type="ECO:0000256" key="2">
    <source>
        <dbReference type="ARBA" id="ARBA00023015"/>
    </source>
</evidence>
<dbReference type="CDD" id="cd06171">
    <property type="entry name" value="Sigma70_r4"/>
    <property type="match status" value="1"/>
</dbReference>
<evidence type="ECO:0000313" key="10">
    <source>
        <dbReference type="Proteomes" id="UP001199916"/>
    </source>
</evidence>
<evidence type="ECO:0000259" key="8">
    <source>
        <dbReference type="Pfam" id="PF08281"/>
    </source>
</evidence>
<evidence type="ECO:0000256" key="5">
    <source>
        <dbReference type="ARBA" id="ARBA00023163"/>
    </source>
</evidence>
<dbReference type="InterPro" id="IPR039425">
    <property type="entry name" value="RNA_pol_sigma-70-like"/>
</dbReference>
<dbReference type="PANTHER" id="PTHR43133">
    <property type="entry name" value="RNA POLYMERASE ECF-TYPE SIGMA FACTO"/>
    <property type="match status" value="1"/>
</dbReference>
<name>A0ABS8YQJ4_9BACL</name>
<dbReference type="EMBL" id="JAJNBZ010000021">
    <property type="protein sequence ID" value="MCE5171864.1"/>
    <property type="molecule type" value="Genomic_DNA"/>
</dbReference>
<dbReference type="Pfam" id="PF08281">
    <property type="entry name" value="Sigma70_r4_2"/>
    <property type="match status" value="1"/>
</dbReference>
<dbReference type="InterPro" id="IPR007627">
    <property type="entry name" value="RNA_pol_sigma70_r2"/>
</dbReference>
<dbReference type="Gene3D" id="1.10.1740.10">
    <property type="match status" value="1"/>
</dbReference>
<dbReference type="InterPro" id="IPR014284">
    <property type="entry name" value="RNA_pol_sigma-70_dom"/>
</dbReference>
<evidence type="ECO:0000256" key="6">
    <source>
        <dbReference type="RuleBase" id="RU000716"/>
    </source>
</evidence>
<dbReference type="PANTHER" id="PTHR43133:SF51">
    <property type="entry name" value="RNA POLYMERASE SIGMA FACTOR"/>
    <property type="match status" value="1"/>
</dbReference>
<dbReference type="SUPFAM" id="SSF88659">
    <property type="entry name" value="Sigma3 and sigma4 domains of RNA polymerase sigma factors"/>
    <property type="match status" value="1"/>
</dbReference>
<protein>
    <recommendedName>
        <fullName evidence="6">RNA polymerase sigma factor</fullName>
    </recommendedName>
</protein>
<dbReference type="Pfam" id="PF04542">
    <property type="entry name" value="Sigma70_r2"/>
    <property type="match status" value="1"/>
</dbReference>
<keyword evidence="10" id="KW-1185">Reference proteome</keyword>
<accession>A0ABS8YQJ4</accession>